<keyword evidence="2" id="KW-1185">Reference proteome</keyword>
<dbReference type="Proteomes" id="UP000265520">
    <property type="component" value="Unassembled WGS sequence"/>
</dbReference>
<comment type="caution">
    <text evidence="1">The sequence shown here is derived from an EMBL/GenBank/DDBJ whole genome shotgun (WGS) entry which is preliminary data.</text>
</comment>
<dbReference type="EMBL" id="LXQA011228413">
    <property type="protein sequence ID" value="MCI89816.1"/>
    <property type="molecule type" value="Genomic_DNA"/>
</dbReference>
<sequence length="21" mass="2593">DLWSLQRLHCFRTSEAFRGRN</sequence>
<name>A0A392VN94_9FABA</name>
<reference evidence="1 2" key="1">
    <citation type="journal article" date="2018" name="Front. Plant Sci.">
        <title>Red Clover (Trifolium pratense) and Zigzag Clover (T. medium) - A Picture of Genomic Similarities and Differences.</title>
        <authorList>
            <person name="Dluhosova J."/>
            <person name="Istvanek J."/>
            <person name="Nedelnik J."/>
            <person name="Repkova J."/>
        </authorList>
    </citation>
    <scope>NUCLEOTIDE SEQUENCE [LARGE SCALE GENOMIC DNA]</scope>
    <source>
        <strain evidence="2">cv. 10/8</strain>
        <tissue evidence="1">Leaf</tissue>
    </source>
</reference>
<evidence type="ECO:0000313" key="2">
    <source>
        <dbReference type="Proteomes" id="UP000265520"/>
    </source>
</evidence>
<evidence type="ECO:0000313" key="1">
    <source>
        <dbReference type="EMBL" id="MCI89816.1"/>
    </source>
</evidence>
<accession>A0A392VN94</accession>
<feature type="non-terminal residue" evidence="1">
    <location>
        <position position="1"/>
    </location>
</feature>
<organism evidence="1 2">
    <name type="scientific">Trifolium medium</name>
    <dbReference type="NCBI Taxonomy" id="97028"/>
    <lineage>
        <taxon>Eukaryota</taxon>
        <taxon>Viridiplantae</taxon>
        <taxon>Streptophyta</taxon>
        <taxon>Embryophyta</taxon>
        <taxon>Tracheophyta</taxon>
        <taxon>Spermatophyta</taxon>
        <taxon>Magnoliopsida</taxon>
        <taxon>eudicotyledons</taxon>
        <taxon>Gunneridae</taxon>
        <taxon>Pentapetalae</taxon>
        <taxon>rosids</taxon>
        <taxon>fabids</taxon>
        <taxon>Fabales</taxon>
        <taxon>Fabaceae</taxon>
        <taxon>Papilionoideae</taxon>
        <taxon>50 kb inversion clade</taxon>
        <taxon>NPAAA clade</taxon>
        <taxon>Hologalegina</taxon>
        <taxon>IRL clade</taxon>
        <taxon>Trifolieae</taxon>
        <taxon>Trifolium</taxon>
    </lineage>
</organism>
<dbReference type="AlphaFoldDB" id="A0A392VN94"/>
<protein>
    <submittedName>
        <fullName evidence="1">Uncharacterized protein</fullName>
    </submittedName>
</protein>
<proteinExistence type="predicted"/>